<organism evidence="1 2">
    <name type="scientific">Brachionus plicatilis</name>
    <name type="common">Marine rotifer</name>
    <name type="synonym">Brachionus muelleri</name>
    <dbReference type="NCBI Taxonomy" id="10195"/>
    <lineage>
        <taxon>Eukaryota</taxon>
        <taxon>Metazoa</taxon>
        <taxon>Spiralia</taxon>
        <taxon>Gnathifera</taxon>
        <taxon>Rotifera</taxon>
        <taxon>Eurotatoria</taxon>
        <taxon>Monogononta</taxon>
        <taxon>Pseudotrocha</taxon>
        <taxon>Ploima</taxon>
        <taxon>Brachionidae</taxon>
        <taxon>Brachionus</taxon>
    </lineage>
</organism>
<dbReference type="AlphaFoldDB" id="A0A3M7PX93"/>
<gene>
    <name evidence="1" type="ORF">BpHYR1_030865</name>
</gene>
<name>A0A3M7PX93_BRAPC</name>
<reference evidence="1 2" key="1">
    <citation type="journal article" date="2018" name="Sci. Rep.">
        <title>Genomic signatures of local adaptation to the degree of environmental predictability in rotifers.</title>
        <authorList>
            <person name="Franch-Gras L."/>
            <person name="Hahn C."/>
            <person name="Garcia-Roger E.M."/>
            <person name="Carmona M.J."/>
            <person name="Serra M."/>
            <person name="Gomez A."/>
        </authorList>
    </citation>
    <scope>NUCLEOTIDE SEQUENCE [LARGE SCALE GENOMIC DNA]</scope>
    <source>
        <strain evidence="1">HYR1</strain>
    </source>
</reference>
<protein>
    <submittedName>
        <fullName evidence="1">Uncharacterized protein</fullName>
    </submittedName>
</protein>
<proteinExistence type="predicted"/>
<dbReference type="EMBL" id="REGN01008336">
    <property type="protein sequence ID" value="RNA03822.1"/>
    <property type="molecule type" value="Genomic_DNA"/>
</dbReference>
<evidence type="ECO:0000313" key="1">
    <source>
        <dbReference type="EMBL" id="RNA03822.1"/>
    </source>
</evidence>
<evidence type="ECO:0000313" key="2">
    <source>
        <dbReference type="Proteomes" id="UP000276133"/>
    </source>
</evidence>
<keyword evidence="2" id="KW-1185">Reference proteome</keyword>
<sequence>MKMSKIFTLPKFMGPRLAAGVNGIRGNWVNHVNPIGQFFQPVSPENHTDGVVILNGKKVVTPFTHKIIRLSYYIERPSSYSQSLTPGYFPNRWNNLILYKN</sequence>
<comment type="caution">
    <text evidence="1">The sequence shown here is derived from an EMBL/GenBank/DDBJ whole genome shotgun (WGS) entry which is preliminary data.</text>
</comment>
<dbReference type="Proteomes" id="UP000276133">
    <property type="component" value="Unassembled WGS sequence"/>
</dbReference>
<accession>A0A3M7PX93</accession>